<reference evidence="1 2" key="1">
    <citation type="submission" date="2023-08" db="EMBL/GenBank/DDBJ databases">
        <title>A Necator americanus chromosomal reference genome.</title>
        <authorList>
            <person name="Ilik V."/>
            <person name="Petrzelkova K.J."/>
            <person name="Pardy F."/>
            <person name="Fuh T."/>
            <person name="Niatou-Singa F.S."/>
            <person name="Gouil Q."/>
            <person name="Baker L."/>
            <person name="Ritchie M.E."/>
            <person name="Jex A.R."/>
            <person name="Gazzola D."/>
            <person name="Li H."/>
            <person name="Toshio Fujiwara R."/>
            <person name="Zhan B."/>
            <person name="Aroian R.V."/>
            <person name="Pafco B."/>
            <person name="Schwarz E.M."/>
        </authorList>
    </citation>
    <scope>NUCLEOTIDE SEQUENCE [LARGE SCALE GENOMIC DNA]</scope>
    <source>
        <strain evidence="1 2">Aroian</strain>
        <tissue evidence="1">Whole animal</tissue>
    </source>
</reference>
<proteinExistence type="predicted"/>
<evidence type="ECO:0000313" key="2">
    <source>
        <dbReference type="Proteomes" id="UP001303046"/>
    </source>
</evidence>
<gene>
    <name evidence="1" type="primary">Necator_chrI.g1675</name>
    <name evidence="1" type="ORF">RB195_005549</name>
</gene>
<dbReference type="EMBL" id="JAVFWL010000001">
    <property type="protein sequence ID" value="KAK6727952.1"/>
    <property type="molecule type" value="Genomic_DNA"/>
</dbReference>
<comment type="caution">
    <text evidence="1">The sequence shown here is derived from an EMBL/GenBank/DDBJ whole genome shotgun (WGS) entry which is preliminary data.</text>
</comment>
<evidence type="ECO:0000313" key="1">
    <source>
        <dbReference type="EMBL" id="KAK6727952.1"/>
    </source>
</evidence>
<name>A0ABR1BNF1_NECAM</name>
<keyword evidence="2" id="KW-1185">Reference proteome</keyword>
<protein>
    <submittedName>
        <fullName evidence="1">Uncharacterized protein</fullName>
    </submittedName>
</protein>
<sequence>MSTDKYLREIGVTLRHFAKTMMNFKMVYCWPGAGIAQSALAKHPKPRSRDVGDIDLLPSLGDLARGHSPPRYSRIHFAICETCL</sequence>
<dbReference type="Proteomes" id="UP001303046">
    <property type="component" value="Unassembled WGS sequence"/>
</dbReference>
<organism evidence="1 2">
    <name type="scientific">Necator americanus</name>
    <name type="common">Human hookworm</name>
    <dbReference type="NCBI Taxonomy" id="51031"/>
    <lineage>
        <taxon>Eukaryota</taxon>
        <taxon>Metazoa</taxon>
        <taxon>Ecdysozoa</taxon>
        <taxon>Nematoda</taxon>
        <taxon>Chromadorea</taxon>
        <taxon>Rhabditida</taxon>
        <taxon>Rhabditina</taxon>
        <taxon>Rhabditomorpha</taxon>
        <taxon>Strongyloidea</taxon>
        <taxon>Ancylostomatidae</taxon>
        <taxon>Bunostominae</taxon>
        <taxon>Necator</taxon>
    </lineage>
</organism>
<accession>A0ABR1BNF1</accession>